<keyword evidence="2" id="KW-0285">Flavoprotein</keyword>
<dbReference type="PIRSF" id="PIRSF000332">
    <property type="entry name" value="FMO"/>
    <property type="match status" value="1"/>
</dbReference>
<name>A0ABS1D516_9PROT</name>
<dbReference type="SUPFAM" id="SSF51905">
    <property type="entry name" value="FAD/NAD(P)-binding domain"/>
    <property type="match status" value="2"/>
</dbReference>
<accession>A0ABS1D516</accession>
<sequence length="507" mass="55014">MTRSVLVIGGGISGLAAAKAFRAHGHAVTVVEKADDLGGVWDRARSYPGVKTQTPRDIYAYPDFPMPRDYSEWPSGAQVHAYLSRYADAYGLRPLIRLGTAVEALTPVAGGTEGWTARLRDPGGSVGAEERFDRVVVATGQFSRPNKPVFPGLDAFTAAGGALLHSSEHLDASRVAGRRIAVLGFSKSATDVAVHAVEQGAAAVALIHRAVAWKIPYFFGGALNFKRILYTRLAEAMFLPFDASPARRAAQRLFAPLTWANWRALEALLTLQFGLRHLGLRPAEQIEETIHCALGVETPGFYRMIADGRIRALRGTIASYREDGVVASGGEKIDADLVILATGWHQELSFLAEPEHALLVEPDGAWRLYRQIVNPRLPNLGFVGFNSSFATTLSADLGARWLARYWDGMLARQPTAPEMEAEIGRSLAWRRSERPAAAGYGGLCVAPWHHRHFAQLLADMGARTRPANPVAAWLLPLDPAVYGRLLETAPPPRPAAPPVPEPEQVPA</sequence>
<evidence type="ECO:0000256" key="3">
    <source>
        <dbReference type="ARBA" id="ARBA00022827"/>
    </source>
</evidence>
<dbReference type="InterPro" id="IPR050346">
    <property type="entry name" value="FMO-like"/>
</dbReference>
<proteinExistence type="inferred from homology"/>
<organism evidence="9 10">
    <name type="scientific">Paracraurococcus ruber</name>
    <dbReference type="NCBI Taxonomy" id="77675"/>
    <lineage>
        <taxon>Bacteria</taxon>
        <taxon>Pseudomonadati</taxon>
        <taxon>Pseudomonadota</taxon>
        <taxon>Alphaproteobacteria</taxon>
        <taxon>Acetobacterales</taxon>
        <taxon>Roseomonadaceae</taxon>
        <taxon>Paracraurococcus</taxon>
    </lineage>
</organism>
<evidence type="ECO:0000256" key="7">
    <source>
        <dbReference type="ARBA" id="ARBA00035159"/>
    </source>
</evidence>
<comment type="caution">
    <text evidence="9">The sequence shown here is derived from an EMBL/GenBank/DDBJ whole genome shotgun (WGS) entry which is preliminary data.</text>
</comment>
<keyword evidence="5" id="KW-0560">Oxidoreductase</keyword>
<gene>
    <name evidence="9" type="ORF">CKO45_23455</name>
</gene>
<comment type="similarity">
    <text evidence="1">Belongs to the FMO family.</text>
</comment>
<evidence type="ECO:0000256" key="6">
    <source>
        <dbReference type="ARBA" id="ARBA00034528"/>
    </source>
</evidence>
<reference evidence="9 10" key="1">
    <citation type="journal article" date="2020" name="Microorganisms">
        <title>Osmotic Adaptation and Compatible Solute Biosynthesis of Phototrophic Bacteria as Revealed from Genome Analyses.</title>
        <authorList>
            <person name="Imhoff J.F."/>
            <person name="Rahn T."/>
            <person name="Kunzel S."/>
            <person name="Keller A."/>
            <person name="Neulinger S.C."/>
        </authorList>
    </citation>
    <scope>NUCLEOTIDE SEQUENCE [LARGE SCALE GENOMIC DNA]</scope>
    <source>
        <strain evidence="9 10">DSM 15382</strain>
    </source>
</reference>
<dbReference type="GO" id="GO:0004497">
    <property type="term" value="F:monooxygenase activity"/>
    <property type="evidence" value="ECO:0007669"/>
    <property type="project" value="UniProtKB-KW"/>
</dbReference>
<keyword evidence="10" id="KW-1185">Reference proteome</keyword>
<keyword evidence="4" id="KW-0521">NADP</keyword>
<dbReference type="InterPro" id="IPR036188">
    <property type="entry name" value="FAD/NAD-bd_sf"/>
</dbReference>
<evidence type="ECO:0000313" key="9">
    <source>
        <dbReference type="EMBL" id="MBK1661172.1"/>
    </source>
</evidence>
<dbReference type="PRINTS" id="PR00370">
    <property type="entry name" value="FMOXYGENASE"/>
</dbReference>
<dbReference type="InterPro" id="IPR020946">
    <property type="entry name" value="Flavin_mOase-like"/>
</dbReference>
<evidence type="ECO:0000256" key="5">
    <source>
        <dbReference type="ARBA" id="ARBA00023002"/>
    </source>
</evidence>
<dbReference type="Proteomes" id="UP000697995">
    <property type="component" value="Unassembled WGS sequence"/>
</dbReference>
<feature type="compositionally biased region" description="Pro residues" evidence="8">
    <location>
        <begin position="489"/>
        <end position="507"/>
    </location>
</feature>
<dbReference type="Pfam" id="PF00743">
    <property type="entry name" value="FMO-like"/>
    <property type="match status" value="1"/>
</dbReference>
<keyword evidence="9" id="KW-0503">Monooxygenase</keyword>
<dbReference type="RefSeq" id="WP_133221569.1">
    <property type="nucleotide sequence ID" value="NZ_NRSG01000261.1"/>
</dbReference>
<feature type="region of interest" description="Disordered" evidence="8">
    <location>
        <begin position="488"/>
        <end position="507"/>
    </location>
</feature>
<evidence type="ECO:0000256" key="8">
    <source>
        <dbReference type="SAM" id="MobiDB-lite"/>
    </source>
</evidence>
<dbReference type="PANTHER" id="PTHR23023">
    <property type="entry name" value="DIMETHYLANILINE MONOOXYGENASE"/>
    <property type="match status" value="1"/>
</dbReference>
<evidence type="ECO:0000313" key="10">
    <source>
        <dbReference type="Proteomes" id="UP000697995"/>
    </source>
</evidence>
<dbReference type="EMBL" id="NRSG01000261">
    <property type="protein sequence ID" value="MBK1661172.1"/>
    <property type="molecule type" value="Genomic_DNA"/>
</dbReference>
<protein>
    <recommendedName>
        <fullName evidence="7">Trimethylamine monooxygenase</fullName>
        <ecNumber evidence="6">1.14.13.148</ecNumber>
    </recommendedName>
</protein>
<dbReference type="Gene3D" id="3.50.50.60">
    <property type="entry name" value="FAD/NAD(P)-binding domain"/>
    <property type="match status" value="1"/>
</dbReference>
<evidence type="ECO:0000256" key="4">
    <source>
        <dbReference type="ARBA" id="ARBA00022857"/>
    </source>
</evidence>
<keyword evidence="3" id="KW-0274">FAD</keyword>
<evidence type="ECO:0000256" key="1">
    <source>
        <dbReference type="ARBA" id="ARBA00009183"/>
    </source>
</evidence>
<dbReference type="EC" id="1.14.13.148" evidence="6"/>
<dbReference type="InterPro" id="IPR000960">
    <property type="entry name" value="Flavin_mOase"/>
</dbReference>
<evidence type="ECO:0000256" key="2">
    <source>
        <dbReference type="ARBA" id="ARBA00022630"/>
    </source>
</evidence>